<organism evidence="2 3">
    <name type="scientific">Puccinia graminis f. sp. tritici</name>
    <dbReference type="NCBI Taxonomy" id="56615"/>
    <lineage>
        <taxon>Eukaryota</taxon>
        <taxon>Fungi</taxon>
        <taxon>Dikarya</taxon>
        <taxon>Basidiomycota</taxon>
        <taxon>Pucciniomycotina</taxon>
        <taxon>Pucciniomycetes</taxon>
        <taxon>Pucciniales</taxon>
        <taxon>Pucciniaceae</taxon>
        <taxon>Puccinia</taxon>
    </lineage>
</organism>
<dbReference type="EMBL" id="VDEP01000376">
    <property type="protein sequence ID" value="KAA1092292.1"/>
    <property type="molecule type" value="Genomic_DNA"/>
</dbReference>
<dbReference type="Proteomes" id="UP000325313">
    <property type="component" value="Unassembled WGS sequence"/>
</dbReference>
<feature type="compositionally biased region" description="Polar residues" evidence="1">
    <location>
        <begin position="1474"/>
        <end position="1506"/>
    </location>
</feature>
<feature type="compositionally biased region" description="Basic and acidic residues" evidence="1">
    <location>
        <begin position="1200"/>
        <end position="1215"/>
    </location>
</feature>
<feature type="compositionally biased region" description="Basic and acidic residues" evidence="1">
    <location>
        <begin position="741"/>
        <end position="756"/>
    </location>
</feature>
<feature type="region of interest" description="Disordered" evidence="1">
    <location>
        <begin position="1141"/>
        <end position="1272"/>
    </location>
</feature>
<feature type="compositionally biased region" description="Polar residues" evidence="1">
    <location>
        <begin position="1311"/>
        <end position="1338"/>
    </location>
</feature>
<feature type="region of interest" description="Disordered" evidence="1">
    <location>
        <begin position="414"/>
        <end position="438"/>
    </location>
</feature>
<feature type="region of interest" description="Disordered" evidence="1">
    <location>
        <begin position="486"/>
        <end position="514"/>
    </location>
</feature>
<evidence type="ECO:0000313" key="3">
    <source>
        <dbReference type="Proteomes" id="UP000325313"/>
    </source>
</evidence>
<feature type="compositionally biased region" description="Polar residues" evidence="1">
    <location>
        <begin position="716"/>
        <end position="730"/>
    </location>
</feature>
<dbReference type="InterPro" id="IPR052293">
    <property type="entry name" value="SRRP"/>
</dbReference>
<feature type="compositionally biased region" description="Pro residues" evidence="1">
    <location>
        <begin position="1555"/>
        <end position="1579"/>
    </location>
</feature>
<feature type="compositionally biased region" description="Basic and acidic residues" evidence="1">
    <location>
        <begin position="669"/>
        <end position="692"/>
    </location>
</feature>
<feature type="compositionally biased region" description="Basic and acidic residues" evidence="1">
    <location>
        <begin position="1534"/>
        <end position="1548"/>
    </location>
</feature>
<dbReference type="PANTHER" id="PTHR12239:SF41">
    <property type="entry name" value="MEMBRANE ASSOCIATED PROTEIN, PUTATIVE-RELATED"/>
    <property type="match status" value="1"/>
</dbReference>
<evidence type="ECO:0000313" key="2">
    <source>
        <dbReference type="EMBL" id="KAA1092292.1"/>
    </source>
</evidence>
<feature type="region of interest" description="Disordered" evidence="1">
    <location>
        <begin position="669"/>
        <end position="879"/>
    </location>
</feature>
<comment type="caution">
    <text evidence="2">The sequence shown here is derived from an EMBL/GenBank/DDBJ whole genome shotgun (WGS) entry which is preliminary data.</text>
</comment>
<accession>A0A5B0NU82</accession>
<gene>
    <name evidence="2" type="ORF">PGTUg99_014992</name>
</gene>
<feature type="region of interest" description="Disordered" evidence="1">
    <location>
        <begin position="137"/>
        <end position="322"/>
    </location>
</feature>
<feature type="compositionally biased region" description="Low complexity" evidence="1">
    <location>
        <begin position="1609"/>
        <end position="1622"/>
    </location>
</feature>
<evidence type="ECO:0000256" key="1">
    <source>
        <dbReference type="SAM" id="MobiDB-lite"/>
    </source>
</evidence>
<feature type="region of interest" description="Disordered" evidence="1">
    <location>
        <begin position="1607"/>
        <end position="1639"/>
    </location>
</feature>
<reference evidence="2 3" key="1">
    <citation type="submission" date="2019-05" db="EMBL/GenBank/DDBJ databases">
        <title>Emergence of the Ug99 lineage of the wheat stem rust pathogen through somatic hybridization.</title>
        <authorList>
            <person name="Li F."/>
            <person name="Upadhyaya N.M."/>
            <person name="Sperschneider J."/>
            <person name="Matny O."/>
            <person name="Nguyen-Phuc H."/>
            <person name="Mago R."/>
            <person name="Raley C."/>
            <person name="Miller M.E."/>
            <person name="Silverstein K.A.T."/>
            <person name="Henningsen E."/>
            <person name="Hirsch C.D."/>
            <person name="Visser B."/>
            <person name="Pretorius Z.A."/>
            <person name="Steffenson B.J."/>
            <person name="Schwessinger B."/>
            <person name="Dodds P.N."/>
            <person name="Figueroa M."/>
        </authorList>
    </citation>
    <scope>NUCLEOTIDE SEQUENCE [LARGE SCALE GENOMIC DNA]</scope>
    <source>
        <strain evidence="2 3">Ug99</strain>
    </source>
</reference>
<name>A0A5B0NU82_PUCGR</name>
<feature type="region of interest" description="Disordered" evidence="1">
    <location>
        <begin position="1287"/>
        <end position="1589"/>
    </location>
</feature>
<feature type="compositionally biased region" description="Polar residues" evidence="1">
    <location>
        <begin position="229"/>
        <end position="268"/>
    </location>
</feature>
<feature type="region of interest" description="Disordered" evidence="1">
    <location>
        <begin position="1"/>
        <end position="26"/>
    </location>
</feature>
<feature type="compositionally biased region" description="Basic and acidic residues" evidence="1">
    <location>
        <begin position="915"/>
        <end position="931"/>
    </location>
</feature>
<feature type="compositionally biased region" description="Low complexity" evidence="1">
    <location>
        <begin position="1507"/>
        <end position="1528"/>
    </location>
</feature>
<feature type="compositionally biased region" description="Low complexity" evidence="1">
    <location>
        <begin position="1339"/>
        <end position="1356"/>
    </location>
</feature>
<feature type="region of interest" description="Disordered" evidence="1">
    <location>
        <begin position="915"/>
        <end position="948"/>
    </location>
</feature>
<feature type="compositionally biased region" description="Low complexity" evidence="1">
    <location>
        <begin position="1372"/>
        <end position="1388"/>
    </location>
</feature>
<feature type="compositionally biased region" description="Low complexity" evidence="1">
    <location>
        <begin position="166"/>
        <end position="213"/>
    </location>
</feature>
<feature type="compositionally biased region" description="Polar residues" evidence="1">
    <location>
        <begin position="839"/>
        <end position="849"/>
    </location>
</feature>
<proteinExistence type="predicted"/>
<feature type="compositionally biased region" description="Polar residues" evidence="1">
    <location>
        <begin position="155"/>
        <end position="165"/>
    </location>
</feature>
<feature type="compositionally biased region" description="Basic and acidic residues" evidence="1">
    <location>
        <begin position="273"/>
        <end position="295"/>
    </location>
</feature>
<feature type="compositionally biased region" description="Polar residues" evidence="1">
    <location>
        <begin position="864"/>
        <end position="875"/>
    </location>
</feature>
<feature type="compositionally biased region" description="Polar residues" evidence="1">
    <location>
        <begin position="1216"/>
        <end position="1226"/>
    </location>
</feature>
<feature type="compositionally biased region" description="Polar residues" evidence="1">
    <location>
        <begin position="1389"/>
        <end position="1405"/>
    </location>
</feature>
<feature type="compositionally biased region" description="Polar residues" evidence="1">
    <location>
        <begin position="1674"/>
        <end position="1684"/>
    </location>
</feature>
<dbReference type="PANTHER" id="PTHR12239">
    <property type="entry name" value="PROTEIN CBG20215-RELATED"/>
    <property type="match status" value="1"/>
</dbReference>
<protein>
    <submittedName>
        <fullName evidence="2">Uncharacterized protein</fullName>
    </submittedName>
</protein>
<sequence>MVRGGGVETSHSEGDNSSQSGLPVPGCFECLPDPPSDVSDMRDVVRSLIGGRRDVRHVRRPRKDLRFYKVSVGWLDQLGAYIVQQSSLVQGTTKFCSNTHQFSYIYESLQDEQSSKKKKKKKKKMVLLLRKISKKHLQVGARTWRPPPRDHLRNRSVTLNIPISSTNQQTTTNDQPAPTPAEQEQGQQQEQQQTQAQTQTDQPYTPATTTNNNYQQDQFNHPTEPHQPTPSHSQNYQEHPYSQSLNDTHLPTGSYPSEYNRQTPNAEQQDYPDPNHPHSQSYHDHPQIDSSHHQDIPSVHPQDSASQSAHRPPPNRDYASSCGLSEIGRERLRIAEAEHQAALQRVEEAQRRNPLIELPESHHSDTDLKLQQNREQFEENRIKLEEIRKAQELLDLREKEVRLREEQLIQMLQEERQKKDEEDRIKQQEAERTTQELKEQAEQERLRAIEAIRRDSLEKEELTRKKYEEEMRKLEKQARLEAEEEFRQQKRREEEELMELKRRQEEESKERARREQEAEMMAQMERLRIDEKEKQENEAKIRAQLEAQSFAQQTAEQNAKLTMREQLLQRELAMQNIRCSQSRKRAELLAMVQPSVIRSISPVSYAGIYSSPILCGYELPSFPSTPRSPHLVPEKVRKAARADQKCREREQIRLQELELAQQREAERLWEEHQRQAANRGRPDGPVDRRDEFPVIDPGPSHSARSDNDPNHHYSNHRSPQPAQSALNEHSNNSHHRSRPTPIDRRDQLPHRDERSTHSARSSHHDHHIQSPDRKSQRSHHGAQGLTGSPQPVDLDNSIHIPGHRSPAVRASHNENPSSRRRPHSVGRRDGLPNMDTRLTRSAKSAQLDYSITAADRESQAGPLANSSTSSQQPYDSNRLENLARIKAELERRERDTRKLEDAEIAAALAAFNKAKEKAQAHPTEDSERAIPEEDYTVGPPPHPSDQDVDQTLAAKKRAAEAAAYFMTKQTFSNPTRRRKTSMPHPASYRQATSYHHQRFNSTETASIAPSETISEFDSIAAPASLDKLAGHPNVVLKEIETSIMLQVGHPSPIDYLENHPRGRQFKLNGDQLVRHSLSLIAKGMGADSLEDIRLRDPVFVKASGVNFSAKGIAVIRNNRSPGGTAGLDDCNLPAHHTPRQLCTADPLDSTTHKPSTAHHDPHVAQTPASSKSEPFDHSKSVQASPKPQHPPDNFHSPLFSKHDEPQGPAKVDREVQTSIGSSATGQPHSSASHSNPNLHNSHHEPTHSPSHRPSPHISHNEPTHTPSHRPRDLYSPRVLEEERHINALEDVSSERPQTLPAPPRFTIPKLTLQSPSDTTSPTNPDDHTFSATPNNFENSSPVATTSSSPTKQSTSSHHPRSAGVTAKIPFQSPSDTTSPTNPDDTPLSVSSQPFGISSPISTSHQFFPPANQPPSSPTRSSPVDLQRPALQDQSAGQKPLKDSVDRTFSTSSEPFSMPSPVAAFHPITPKVIIQSPSDTTSPTNPLGSFPVSPQTFNYSSPAFESYQSSPPTQARRSQSRSSAVNQSPALQEDLSVRPRERFQPDPKQIKTPRQIPLPPESPWEKPLPPPTPREFPLPASPSFSEVNRNRRSQSYDFKNFRNIDLHRTSSSSASSSSSSSGSLQRLHQDRAPSRLSGPWIGDQWDVLRDNLAGIHKPISPVPLRHLQHPRNSHHSPSNLKQQINSLPFIQMDEDTRPN</sequence>
<feature type="region of interest" description="Disordered" evidence="1">
    <location>
        <begin position="1663"/>
        <end position="1684"/>
    </location>
</feature>
<feature type="compositionally biased region" description="Low complexity" evidence="1">
    <location>
        <begin position="1227"/>
        <end position="1239"/>
    </location>
</feature>